<gene>
    <name evidence="5" type="ORF">AUP43_03890</name>
</gene>
<dbReference type="InterPro" id="IPR051792">
    <property type="entry name" value="GGT_bact"/>
</dbReference>
<proteinExistence type="inferred from homology"/>
<dbReference type="Proteomes" id="UP000076400">
    <property type="component" value="Unassembled WGS sequence"/>
</dbReference>
<evidence type="ECO:0008006" key="7">
    <source>
        <dbReference type="Google" id="ProtNLM"/>
    </source>
</evidence>
<dbReference type="PANTHER" id="PTHR43199:SF1">
    <property type="entry name" value="GLUTATHIONE HYDROLASE PROENZYME"/>
    <property type="match status" value="1"/>
</dbReference>
<dbReference type="InterPro" id="IPR029055">
    <property type="entry name" value="Ntn_hydrolases_N"/>
</dbReference>
<evidence type="ECO:0000256" key="2">
    <source>
        <dbReference type="ARBA" id="ARBA00022679"/>
    </source>
</evidence>
<sequence>MLAACGNPETGARRVNPDFIGGAVSEEPRSALIAREVLAGGGSAVDAVVAGYFAMAVTLPSSVGLGGGGSCAVYDRDKRTGEIIEFPALAASSAPNAVAIPAAPRGLYALHARYGVTPFTNLMIPAERLARFGEPVSRKLANDIAFASRVLPQIPDTREMFAPNGRLAVERDMLTQFDLAATLGRLRSVGIGDLYNGQMARDLSRMIEASGGALPYEALRDYVPTWRPSPGLKAGNNTLVMASTDTVSAAYAETVWRMLTEVRAYESASAEEQPHLLAEASMRAHAAIAALIRDSGTVRALTLAEARSAMAGYDPARHQPAGTPPLSAPAEGGPGAASILAYDSAGQLVSCAFTMNAPFGTLRKAPGLGFLVAPPPAPPGRSAPVGHGIVMFNENSRNGYYLAAGSGGFPASLAILRGTLDVLDGMDVAQAISRPRQHVGGAPDAVWVEPGMPEAVTQSLTRRGYSVDQGRHFGRVQAVHCPVGLPNDYSCTRVPDPRGNGLAVSGD</sequence>
<keyword evidence="3" id="KW-0378">Hydrolase</keyword>
<dbReference type="SUPFAM" id="SSF56235">
    <property type="entry name" value="N-terminal nucleophile aminohydrolases (Ntn hydrolases)"/>
    <property type="match status" value="1"/>
</dbReference>
<keyword evidence="6" id="KW-1185">Reference proteome</keyword>
<dbReference type="GO" id="GO:0016787">
    <property type="term" value="F:hydrolase activity"/>
    <property type="evidence" value="ECO:0007669"/>
    <property type="project" value="UniProtKB-KW"/>
</dbReference>
<comment type="caution">
    <text evidence="5">The sequence shown here is derived from an EMBL/GenBank/DDBJ whole genome shotgun (WGS) entry which is preliminary data.</text>
</comment>
<protein>
    <recommendedName>
        <fullName evidence="7">Gamma-glutamyltransferase</fullName>
    </recommendedName>
</protein>
<evidence type="ECO:0000256" key="1">
    <source>
        <dbReference type="ARBA" id="ARBA00009381"/>
    </source>
</evidence>
<accession>A0A154VAE4</accession>
<evidence type="ECO:0000313" key="5">
    <source>
        <dbReference type="EMBL" id="KZC98331.1"/>
    </source>
</evidence>
<comment type="similarity">
    <text evidence="1">Belongs to the gamma-glutamyltransferase family.</text>
</comment>
<dbReference type="EMBL" id="LPXN01000171">
    <property type="protein sequence ID" value="KZC98331.1"/>
    <property type="molecule type" value="Genomic_DNA"/>
</dbReference>
<dbReference type="PRINTS" id="PR01210">
    <property type="entry name" value="GGTRANSPTASE"/>
</dbReference>
<keyword evidence="4" id="KW-0865">Zymogen</keyword>
<dbReference type="AlphaFoldDB" id="A0A154VAE4"/>
<dbReference type="Pfam" id="PF01019">
    <property type="entry name" value="G_glu_transpept"/>
    <property type="match status" value="2"/>
</dbReference>
<evidence type="ECO:0000313" key="6">
    <source>
        <dbReference type="Proteomes" id="UP000076400"/>
    </source>
</evidence>
<organism evidence="5 6">
    <name type="scientific">Oceanibaculum pacificum</name>
    <dbReference type="NCBI Taxonomy" id="580166"/>
    <lineage>
        <taxon>Bacteria</taxon>
        <taxon>Pseudomonadati</taxon>
        <taxon>Pseudomonadota</taxon>
        <taxon>Alphaproteobacteria</taxon>
        <taxon>Rhodospirillales</taxon>
        <taxon>Oceanibaculaceae</taxon>
        <taxon>Oceanibaculum</taxon>
    </lineage>
</organism>
<dbReference type="GO" id="GO:0016740">
    <property type="term" value="F:transferase activity"/>
    <property type="evidence" value="ECO:0007669"/>
    <property type="project" value="UniProtKB-KW"/>
</dbReference>
<evidence type="ECO:0000256" key="4">
    <source>
        <dbReference type="ARBA" id="ARBA00023145"/>
    </source>
</evidence>
<keyword evidence="2" id="KW-0808">Transferase</keyword>
<dbReference type="Gene3D" id="3.60.20.40">
    <property type="match status" value="1"/>
</dbReference>
<dbReference type="InterPro" id="IPR043137">
    <property type="entry name" value="GGT_ssub_C"/>
</dbReference>
<reference evidence="5 6" key="1">
    <citation type="submission" date="2015-12" db="EMBL/GenBank/DDBJ databases">
        <title>Genome sequence of Oceanibaculum pacificum MCCC 1A02656.</title>
        <authorList>
            <person name="Lu L."/>
            <person name="Lai Q."/>
            <person name="Shao Z."/>
            <person name="Qian P."/>
        </authorList>
    </citation>
    <scope>NUCLEOTIDE SEQUENCE [LARGE SCALE GENOMIC DNA]</scope>
    <source>
        <strain evidence="5 6">MCCC 1A02656</strain>
    </source>
</reference>
<name>A0A154VAE4_9PROT</name>
<dbReference type="STRING" id="580166.AUP43_03890"/>
<evidence type="ECO:0000256" key="3">
    <source>
        <dbReference type="ARBA" id="ARBA00022801"/>
    </source>
</evidence>
<dbReference type="PANTHER" id="PTHR43199">
    <property type="entry name" value="GLUTATHIONE HYDROLASE"/>
    <property type="match status" value="1"/>
</dbReference>